<dbReference type="Proteomes" id="UP000188268">
    <property type="component" value="Unassembled WGS sequence"/>
</dbReference>
<gene>
    <name evidence="2" type="ORF">CCACVL1_19239</name>
</gene>
<proteinExistence type="predicted"/>
<evidence type="ECO:0000313" key="3">
    <source>
        <dbReference type="Proteomes" id="UP000188268"/>
    </source>
</evidence>
<dbReference type="AlphaFoldDB" id="A0A1R3HHN5"/>
<keyword evidence="3" id="KW-1185">Reference proteome</keyword>
<dbReference type="EMBL" id="AWWV01011948">
    <property type="protein sequence ID" value="OMO69829.1"/>
    <property type="molecule type" value="Genomic_DNA"/>
</dbReference>
<sequence length="22" mass="2390">MECRTGVGVKSDKVSEADGRQH</sequence>
<comment type="caution">
    <text evidence="2">The sequence shown here is derived from an EMBL/GenBank/DDBJ whole genome shotgun (WGS) entry which is preliminary data.</text>
</comment>
<evidence type="ECO:0000256" key="1">
    <source>
        <dbReference type="SAM" id="MobiDB-lite"/>
    </source>
</evidence>
<evidence type="ECO:0000313" key="2">
    <source>
        <dbReference type="EMBL" id="OMO69829.1"/>
    </source>
</evidence>
<feature type="compositionally biased region" description="Basic and acidic residues" evidence="1">
    <location>
        <begin position="10"/>
        <end position="22"/>
    </location>
</feature>
<organism evidence="2 3">
    <name type="scientific">Corchorus capsularis</name>
    <name type="common">Jute</name>
    <dbReference type="NCBI Taxonomy" id="210143"/>
    <lineage>
        <taxon>Eukaryota</taxon>
        <taxon>Viridiplantae</taxon>
        <taxon>Streptophyta</taxon>
        <taxon>Embryophyta</taxon>
        <taxon>Tracheophyta</taxon>
        <taxon>Spermatophyta</taxon>
        <taxon>Magnoliopsida</taxon>
        <taxon>eudicotyledons</taxon>
        <taxon>Gunneridae</taxon>
        <taxon>Pentapetalae</taxon>
        <taxon>rosids</taxon>
        <taxon>malvids</taxon>
        <taxon>Malvales</taxon>
        <taxon>Malvaceae</taxon>
        <taxon>Grewioideae</taxon>
        <taxon>Apeibeae</taxon>
        <taxon>Corchorus</taxon>
    </lineage>
</organism>
<accession>A0A1R3HHN5</accession>
<reference evidence="2 3" key="1">
    <citation type="submission" date="2013-09" db="EMBL/GenBank/DDBJ databases">
        <title>Corchorus capsularis genome sequencing.</title>
        <authorList>
            <person name="Alam M."/>
            <person name="Haque M.S."/>
            <person name="Islam M.S."/>
            <person name="Emdad E.M."/>
            <person name="Islam M.M."/>
            <person name="Ahmed B."/>
            <person name="Halim A."/>
            <person name="Hossen Q.M.M."/>
            <person name="Hossain M.Z."/>
            <person name="Ahmed R."/>
            <person name="Khan M.M."/>
            <person name="Islam R."/>
            <person name="Rashid M.M."/>
            <person name="Khan S.A."/>
            <person name="Rahman M.S."/>
            <person name="Alam M."/>
        </authorList>
    </citation>
    <scope>NUCLEOTIDE SEQUENCE [LARGE SCALE GENOMIC DNA]</scope>
    <source>
        <strain evidence="3">cv. CVL-1</strain>
        <tissue evidence="2">Whole seedling</tissue>
    </source>
</reference>
<name>A0A1R3HHN5_COCAP</name>
<protein>
    <submittedName>
        <fullName evidence="2">Uncharacterized protein</fullName>
    </submittedName>
</protein>
<dbReference type="Gramene" id="OMO69829">
    <property type="protein sequence ID" value="OMO69829"/>
    <property type="gene ID" value="CCACVL1_19239"/>
</dbReference>
<feature type="region of interest" description="Disordered" evidence="1">
    <location>
        <begin position="1"/>
        <end position="22"/>
    </location>
</feature>